<sequence>MASIVPLTIFNGSGPIGKPTLSAIKQTTVAPTPYADLINTVSIHVVMLTIHDIFLWNQSVGSSKVLASAFNVIYTPANIGIYEVRVFCGNILLNGGHPFKKEVRAGEVNESLSGAVHFTPKVPKQFKNEILVHMVDSYLNPVLSQESRLKLEIASINHSSFPSEMFLDNGDGSYKGQYLAMDVGTYEMCVSFDGKRFSSCPFWVNVYSSKLE</sequence>
<dbReference type="SUPFAM" id="SSF81296">
    <property type="entry name" value="E set domains"/>
    <property type="match status" value="1"/>
</dbReference>
<dbReference type="FunFam" id="2.60.40.10:FF:002225">
    <property type="entry name" value="Gamete expressed 2"/>
    <property type="match status" value="1"/>
</dbReference>
<dbReference type="GO" id="GO:0048235">
    <property type="term" value="P:pollen sperm cell differentiation"/>
    <property type="evidence" value="ECO:0007669"/>
    <property type="project" value="TreeGrafter"/>
</dbReference>
<organism evidence="3 4">
    <name type="scientific">Cephalotus follicularis</name>
    <name type="common">Albany pitcher plant</name>
    <dbReference type="NCBI Taxonomy" id="3775"/>
    <lineage>
        <taxon>Eukaryota</taxon>
        <taxon>Viridiplantae</taxon>
        <taxon>Streptophyta</taxon>
        <taxon>Embryophyta</taxon>
        <taxon>Tracheophyta</taxon>
        <taxon>Spermatophyta</taxon>
        <taxon>Magnoliopsida</taxon>
        <taxon>eudicotyledons</taxon>
        <taxon>Gunneridae</taxon>
        <taxon>Pentapetalae</taxon>
        <taxon>rosids</taxon>
        <taxon>fabids</taxon>
        <taxon>Oxalidales</taxon>
        <taxon>Cephalotaceae</taxon>
        <taxon>Cephalotus</taxon>
    </lineage>
</organism>
<dbReference type="OrthoDB" id="5334309at2759"/>
<evidence type="ECO:0000313" key="4">
    <source>
        <dbReference type="Proteomes" id="UP000187406"/>
    </source>
</evidence>
<dbReference type="InParanoid" id="A0A1Q3CA90"/>
<proteinExistence type="predicted"/>
<dbReference type="InterPro" id="IPR044801">
    <property type="entry name" value="Filamin"/>
</dbReference>
<evidence type="ECO:0000313" key="3">
    <source>
        <dbReference type="EMBL" id="GAV77166.1"/>
    </source>
</evidence>
<dbReference type="InterPro" id="IPR013783">
    <property type="entry name" value="Ig-like_fold"/>
</dbReference>
<name>A0A1Q3CA90_CEPFO</name>
<dbReference type="PROSITE" id="PS50194">
    <property type="entry name" value="FILAMIN_REPEAT"/>
    <property type="match status" value="1"/>
</dbReference>
<keyword evidence="1" id="KW-0677">Repeat</keyword>
<comment type="caution">
    <text evidence="3">The sequence shown here is derived from an EMBL/GenBank/DDBJ whole genome shotgun (WGS) entry which is preliminary data.</text>
</comment>
<dbReference type="PANTHER" id="PTHR38537">
    <property type="entry name" value="JITTERBUG, ISOFORM N"/>
    <property type="match status" value="1"/>
</dbReference>
<evidence type="ECO:0000256" key="2">
    <source>
        <dbReference type="PROSITE-ProRule" id="PRU00087"/>
    </source>
</evidence>
<gene>
    <name evidence="3" type="ORF">CFOL_v3_20638</name>
</gene>
<evidence type="ECO:0000256" key="1">
    <source>
        <dbReference type="ARBA" id="ARBA00022737"/>
    </source>
</evidence>
<dbReference type="InterPro" id="IPR017868">
    <property type="entry name" value="Filamin/ABP280_repeat-like"/>
</dbReference>
<dbReference type="EMBL" id="BDDD01001582">
    <property type="protein sequence ID" value="GAV77166.1"/>
    <property type="molecule type" value="Genomic_DNA"/>
</dbReference>
<reference evidence="4" key="1">
    <citation type="submission" date="2016-04" db="EMBL/GenBank/DDBJ databases">
        <title>Cephalotus genome sequencing.</title>
        <authorList>
            <person name="Fukushima K."/>
            <person name="Hasebe M."/>
            <person name="Fang X."/>
        </authorList>
    </citation>
    <scope>NUCLEOTIDE SEQUENCE [LARGE SCALE GENOMIC DNA]</scope>
    <source>
        <strain evidence="4">cv. St1</strain>
    </source>
</reference>
<dbReference type="STRING" id="3775.A0A1Q3CA90"/>
<dbReference type="InterPro" id="IPR014756">
    <property type="entry name" value="Ig_E-set"/>
</dbReference>
<accession>A0A1Q3CA90</accession>
<protein>
    <submittedName>
        <fullName evidence="3">Filamin domain-containing protein</fullName>
    </submittedName>
</protein>
<dbReference type="Pfam" id="PF00630">
    <property type="entry name" value="Filamin"/>
    <property type="match status" value="1"/>
</dbReference>
<dbReference type="PANTHER" id="PTHR38537:SF8">
    <property type="entry name" value="FILAMIN-A"/>
    <property type="match status" value="1"/>
</dbReference>
<dbReference type="Gene3D" id="2.60.40.10">
    <property type="entry name" value="Immunoglobulins"/>
    <property type="match status" value="1"/>
</dbReference>
<dbReference type="GO" id="GO:0030036">
    <property type="term" value="P:actin cytoskeleton organization"/>
    <property type="evidence" value="ECO:0007669"/>
    <property type="project" value="InterPro"/>
</dbReference>
<dbReference type="AlphaFoldDB" id="A0A1Q3CA90"/>
<feature type="repeat" description="Filamin" evidence="2">
    <location>
        <begin position="168"/>
        <end position="206"/>
    </location>
</feature>
<dbReference type="GO" id="GO:0051015">
    <property type="term" value="F:actin filament binding"/>
    <property type="evidence" value="ECO:0007669"/>
    <property type="project" value="InterPro"/>
</dbReference>
<dbReference type="Proteomes" id="UP000187406">
    <property type="component" value="Unassembled WGS sequence"/>
</dbReference>
<keyword evidence="4" id="KW-1185">Reference proteome</keyword>